<dbReference type="EMBL" id="BMIN01000020">
    <property type="protein sequence ID" value="GGD24744.1"/>
    <property type="molecule type" value="Genomic_DNA"/>
</dbReference>
<reference evidence="2" key="1">
    <citation type="journal article" date="2019" name="Int. J. Syst. Evol. Microbiol.">
        <title>The Global Catalogue of Microorganisms (GCM) 10K type strain sequencing project: providing services to taxonomists for standard genome sequencing and annotation.</title>
        <authorList>
            <consortium name="The Broad Institute Genomics Platform"/>
            <consortium name="The Broad Institute Genome Sequencing Center for Infectious Disease"/>
            <person name="Wu L."/>
            <person name="Ma J."/>
        </authorList>
    </citation>
    <scope>NUCLEOTIDE SEQUENCE [LARGE SCALE GENOMIC DNA]</scope>
    <source>
        <strain evidence="2">CGMCC 1.15353</strain>
    </source>
</reference>
<organism evidence="1 2">
    <name type="scientific">Pontibacillus salipaludis</name>
    <dbReference type="NCBI Taxonomy" id="1697394"/>
    <lineage>
        <taxon>Bacteria</taxon>
        <taxon>Bacillati</taxon>
        <taxon>Bacillota</taxon>
        <taxon>Bacilli</taxon>
        <taxon>Bacillales</taxon>
        <taxon>Bacillaceae</taxon>
        <taxon>Pontibacillus</taxon>
    </lineage>
</organism>
<evidence type="ECO:0000313" key="1">
    <source>
        <dbReference type="EMBL" id="GGD24744.1"/>
    </source>
</evidence>
<keyword evidence="2" id="KW-1185">Reference proteome</keyword>
<accession>A0ABQ1QF92</accession>
<evidence type="ECO:0000313" key="2">
    <source>
        <dbReference type="Proteomes" id="UP000642571"/>
    </source>
</evidence>
<dbReference type="Proteomes" id="UP000642571">
    <property type="component" value="Unassembled WGS sequence"/>
</dbReference>
<gene>
    <name evidence="1" type="ORF">GCM10011389_35640</name>
</gene>
<protein>
    <submittedName>
        <fullName evidence="1">Uncharacterized protein</fullName>
    </submittedName>
</protein>
<name>A0ABQ1QF92_9BACI</name>
<proteinExistence type="predicted"/>
<comment type="caution">
    <text evidence="1">The sequence shown here is derived from an EMBL/GenBank/DDBJ whole genome shotgun (WGS) entry which is preliminary data.</text>
</comment>
<sequence>MVTIPMALLMFSVNFVPYKPPYMEDSKLRHFYVDKGPLRLWSVWGVWGNCETPAAVGA</sequence>